<dbReference type="AlphaFoldDB" id="A0AAN5C7B3"/>
<feature type="region of interest" description="Disordered" evidence="1">
    <location>
        <begin position="52"/>
        <end position="97"/>
    </location>
</feature>
<feature type="non-terminal residue" evidence="2">
    <location>
        <position position="1"/>
    </location>
</feature>
<accession>A0AAN5C7B3</accession>
<protein>
    <submittedName>
        <fullName evidence="2">Uncharacterized protein</fullName>
    </submittedName>
</protein>
<organism evidence="2 3">
    <name type="scientific">Pristionchus mayeri</name>
    <dbReference type="NCBI Taxonomy" id="1317129"/>
    <lineage>
        <taxon>Eukaryota</taxon>
        <taxon>Metazoa</taxon>
        <taxon>Ecdysozoa</taxon>
        <taxon>Nematoda</taxon>
        <taxon>Chromadorea</taxon>
        <taxon>Rhabditida</taxon>
        <taxon>Rhabditina</taxon>
        <taxon>Diplogasteromorpha</taxon>
        <taxon>Diplogasteroidea</taxon>
        <taxon>Neodiplogasteridae</taxon>
        <taxon>Pristionchus</taxon>
    </lineage>
</organism>
<feature type="non-terminal residue" evidence="2">
    <location>
        <position position="97"/>
    </location>
</feature>
<sequence length="97" mass="10853">EQQTNEVENENPDYSMGGRECSDTPFNISQMKEENEESLLSVQISIEKRDNNDCNNKEVTTIPAEGEQNDEEESMISSSDLESEEMDVGSDGIESVN</sequence>
<comment type="caution">
    <text evidence="2">The sequence shown here is derived from an EMBL/GenBank/DDBJ whole genome shotgun (WGS) entry which is preliminary data.</text>
</comment>
<keyword evidence="3" id="KW-1185">Reference proteome</keyword>
<name>A0AAN5C7B3_9BILA</name>
<evidence type="ECO:0000313" key="2">
    <source>
        <dbReference type="EMBL" id="GMR31146.1"/>
    </source>
</evidence>
<evidence type="ECO:0000256" key="1">
    <source>
        <dbReference type="SAM" id="MobiDB-lite"/>
    </source>
</evidence>
<reference evidence="3" key="1">
    <citation type="submission" date="2022-10" db="EMBL/GenBank/DDBJ databases">
        <title>Genome assembly of Pristionchus species.</title>
        <authorList>
            <person name="Yoshida K."/>
            <person name="Sommer R.J."/>
        </authorList>
    </citation>
    <scope>NUCLEOTIDE SEQUENCE [LARGE SCALE GENOMIC DNA]</scope>
    <source>
        <strain evidence="3">RS5460</strain>
    </source>
</reference>
<gene>
    <name evidence="2" type="ORF">PMAYCL1PPCAC_01341</name>
</gene>
<dbReference type="Proteomes" id="UP001328107">
    <property type="component" value="Unassembled WGS sequence"/>
</dbReference>
<dbReference type="EMBL" id="BTRK01000001">
    <property type="protein sequence ID" value="GMR31146.1"/>
    <property type="molecule type" value="Genomic_DNA"/>
</dbReference>
<evidence type="ECO:0000313" key="3">
    <source>
        <dbReference type="Proteomes" id="UP001328107"/>
    </source>
</evidence>
<proteinExistence type="predicted"/>
<feature type="region of interest" description="Disordered" evidence="1">
    <location>
        <begin position="1"/>
        <end position="25"/>
    </location>
</feature>